<feature type="transmembrane region" description="Helical" evidence="1">
    <location>
        <begin position="420"/>
        <end position="442"/>
    </location>
</feature>
<keyword evidence="1" id="KW-0472">Membrane</keyword>
<dbReference type="AlphaFoldDB" id="A0A381S1N2"/>
<evidence type="ECO:0008006" key="3">
    <source>
        <dbReference type="Google" id="ProtNLM"/>
    </source>
</evidence>
<dbReference type="PANTHER" id="PTHR32063">
    <property type="match status" value="1"/>
</dbReference>
<feature type="transmembrane region" description="Helical" evidence="1">
    <location>
        <begin position="883"/>
        <end position="906"/>
    </location>
</feature>
<dbReference type="SUPFAM" id="SSF82693">
    <property type="entry name" value="Multidrug efflux transporter AcrB pore domain, PN1, PN2, PC1 and PC2 subdomains"/>
    <property type="match status" value="2"/>
</dbReference>
<dbReference type="EMBL" id="UINC01002291">
    <property type="protein sequence ID" value="SUZ95063.1"/>
    <property type="molecule type" value="Genomic_DNA"/>
</dbReference>
<name>A0A381S1N2_9ZZZZ</name>
<keyword evidence="1" id="KW-1133">Transmembrane helix</keyword>
<feature type="transmembrane region" description="Helical" evidence="1">
    <location>
        <begin position="454"/>
        <end position="478"/>
    </location>
</feature>
<sequence>MAARKTVVFLMVMLLTVGTFTYITIPKDAEPDIDVPFIYVMVPHEGISPEDSERLLVKPLEVEMKSLEGLEEMSGIAGQNFGSVLLEFDIKFDKDKVLADVRDKVDMAKSRFPTDAEEPIVVEFNMAEMPTLTVSLSGNVPNRTLFHHADELQDILEAIPGVMEAQIYGDREELLEILIGPSKLENYNVSLLELIRVLTGNNRLVAAGSIDKGQGKFSVKVPAVYESPQDVYNLVIMSSGEGTVRLGDIAEIRRTFKENESYARLDGKPAIHLNVVKRIGENVLDINEKVREASLRYKKNLPNNVNIDFANDNADYINEMLASLINAIGNAIICVMILVIGALGMRSALMVGISIPTSFLVAISLLAASGGYVNMMVLFGLLVSVGLLVDGSIVMVEYADRKMAEGLERKEAYTQAYKRMLWPIVSSTATTLAAFLPLVLWPGVSGEFMKWMPFMVSLVLISSLLSALVFIPVMGSLFGKTEQNLSNKLDDNFNLNEVKGITKIYTNLLEKCLRRPLRIIGSAIIIVFALIVLYVNFNAGSVYSVETDTSQMNVHISARGNLSPREKLNLSVEVEEMVRSINGVKSVATNIGGGGDLDVMQAAFGEGGRTDEIALLMLELNPVHERRTADEIKEEILSSTASIPGLIVEAYKIERKPESGKDIQLELTSNNGKNLNETTNLIVRHLNSMEGIKEVDDTRPLPGIEWIMKVDRELAGRFGVNVSTVGAIIQLVTNGILVDKFRPNDSDDEIDIRLRFPEEYRKLEQFDQLRIPTFNGPVPLSNFVERNPSQKITSIDRLDGKRILKVRANTKINPSTGKKILAIGKKTELEEWINQQNFPSDVDIFFAGADEDRAESAAFLGNAMIAALFLMFIILLTQFNSFYQAAITLSTVVLSTVGALTGLLIVGQYFSVIMSGLGVVALAGIIVNNSIVMIDTYNRLKDESSDQIKVIIHASSQRLRPILLTTATTMIALIPVALQITINWFGRDIEIGGLMAAWWGPFSTTGIWG</sequence>
<feature type="non-terminal residue" evidence="2">
    <location>
        <position position="1009"/>
    </location>
</feature>
<feature type="transmembrane region" description="Helical" evidence="1">
    <location>
        <begin position="7"/>
        <end position="25"/>
    </location>
</feature>
<dbReference type="PANTHER" id="PTHR32063:SF0">
    <property type="entry name" value="SWARMING MOTILITY PROTEIN SWRC"/>
    <property type="match status" value="1"/>
</dbReference>
<evidence type="ECO:0000256" key="1">
    <source>
        <dbReference type="SAM" id="Phobius"/>
    </source>
</evidence>
<dbReference type="Pfam" id="PF00873">
    <property type="entry name" value="ACR_tran"/>
    <property type="match status" value="1"/>
</dbReference>
<organism evidence="2">
    <name type="scientific">marine metagenome</name>
    <dbReference type="NCBI Taxonomy" id="408172"/>
    <lineage>
        <taxon>unclassified sequences</taxon>
        <taxon>metagenomes</taxon>
        <taxon>ecological metagenomes</taxon>
    </lineage>
</organism>
<feature type="transmembrane region" description="Helical" evidence="1">
    <location>
        <begin position="857"/>
        <end position="876"/>
    </location>
</feature>
<proteinExistence type="predicted"/>
<dbReference type="Gene3D" id="3.30.70.1440">
    <property type="entry name" value="Multidrug efflux transporter AcrB pore domain"/>
    <property type="match status" value="1"/>
</dbReference>
<feature type="transmembrane region" description="Helical" evidence="1">
    <location>
        <begin position="517"/>
        <end position="537"/>
    </location>
</feature>
<reference evidence="2" key="1">
    <citation type="submission" date="2018-05" db="EMBL/GenBank/DDBJ databases">
        <authorList>
            <person name="Lanie J.A."/>
            <person name="Ng W.-L."/>
            <person name="Kazmierczak K.M."/>
            <person name="Andrzejewski T.M."/>
            <person name="Davidsen T.M."/>
            <person name="Wayne K.J."/>
            <person name="Tettelin H."/>
            <person name="Glass J.I."/>
            <person name="Rusch D."/>
            <person name="Podicherti R."/>
            <person name="Tsui H.-C.T."/>
            <person name="Winkler M.E."/>
        </authorList>
    </citation>
    <scope>NUCLEOTIDE SEQUENCE</scope>
</reference>
<dbReference type="Gene3D" id="1.20.1640.10">
    <property type="entry name" value="Multidrug efflux transporter AcrB transmembrane domain"/>
    <property type="match status" value="2"/>
</dbReference>
<protein>
    <recommendedName>
        <fullName evidence="3">SSD domain-containing protein</fullName>
    </recommendedName>
</protein>
<feature type="transmembrane region" description="Helical" evidence="1">
    <location>
        <begin position="375"/>
        <end position="399"/>
    </location>
</feature>
<dbReference type="PRINTS" id="PR00702">
    <property type="entry name" value="ACRIFLAVINRP"/>
</dbReference>
<dbReference type="Gene3D" id="3.30.70.1320">
    <property type="entry name" value="Multidrug efflux transporter AcrB pore domain like"/>
    <property type="match status" value="1"/>
</dbReference>
<dbReference type="GO" id="GO:0042910">
    <property type="term" value="F:xenobiotic transmembrane transporter activity"/>
    <property type="evidence" value="ECO:0007669"/>
    <property type="project" value="TreeGrafter"/>
</dbReference>
<feature type="transmembrane region" description="Helical" evidence="1">
    <location>
        <begin position="320"/>
        <end position="341"/>
    </location>
</feature>
<gene>
    <name evidence="2" type="ORF">METZ01_LOCUS47917</name>
</gene>
<dbReference type="InterPro" id="IPR027463">
    <property type="entry name" value="AcrB_DN_DC_subdom"/>
</dbReference>
<dbReference type="InterPro" id="IPR001036">
    <property type="entry name" value="Acrflvin-R"/>
</dbReference>
<feature type="transmembrane region" description="Helical" evidence="1">
    <location>
        <begin position="962"/>
        <end position="985"/>
    </location>
</feature>
<dbReference type="GO" id="GO:0005886">
    <property type="term" value="C:plasma membrane"/>
    <property type="evidence" value="ECO:0007669"/>
    <property type="project" value="TreeGrafter"/>
</dbReference>
<feature type="transmembrane region" description="Helical" evidence="1">
    <location>
        <begin position="912"/>
        <end position="934"/>
    </location>
</feature>
<dbReference type="Gene3D" id="3.30.70.1430">
    <property type="entry name" value="Multidrug efflux transporter AcrB pore domain"/>
    <property type="match status" value="2"/>
</dbReference>
<feature type="transmembrane region" description="Helical" evidence="1">
    <location>
        <begin position="348"/>
        <end position="369"/>
    </location>
</feature>
<accession>A0A381S1N2</accession>
<dbReference type="Gene3D" id="3.30.2090.10">
    <property type="entry name" value="Multidrug efflux transporter AcrB TolC docking domain, DN and DC subdomains"/>
    <property type="match status" value="2"/>
</dbReference>
<evidence type="ECO:0000313" key="2">
    <source>
        <dbReference type="EMBL" id="SUZ95063.1"/>
    </source>
</evidence>
<dbReference type="SUPFAM" id="SSF82714">
    <property type="entry name" value="Multidrug efflux transporter AcrB TolC docking domain, DN and DC subdomains"/>
    <property type="match status" value="2"/>
</dbReference>
<keyword evidence="1" id="KW-0812">Transmembrane</keyword>
<dbReference type="SUPFAM" id="SSF82866">
    <property type="entry name" value="Multidrug efflux transporter AcrB transmembrane domain"/>
    <property type="match status" value="2"/>
</dbReference>